<dbReference type="GO" id="GO:0003735">
    <property type="term" value="F:structural constituent of ribosome"/>
    <property type="evidence" value="ECO:0007669"/>
    <property type="project" value="InterPro"/>
</dbReference>
<dbReference type="EMBL" id="LCFP01000007">
    <property type="protein sequence ID" value="KKS97623.1"/>
    <property type="molecule type" value="Genomic_DNA"/>
</dbReference>
<dbReference type="Proteomes" id="UP000034894">
    <property type="component" value="Unassembled WGS sequence"/>
</dbReference>
<dbReference type="PANTHER" id="PTHR13479:SF40">
    <property type="entry name" value="SMALL RIBOSOMAL SUBUNIT PROTEIN BS18M"/>
    <property type="match status" value="1"/>
</dbReference>
<reference evidence="6 7" key="1">
    <citation type="journal article" date="2015" name="Nature">
        <title>rRNA introns, odd ribosomes, and small enigmatic genomes across a large radiation of phyla.</title>
        <authorList>
            <person name="Brown C.T."/>
            <person name="Hug L.A."/>
            <person name="Thomas B.C."/>
            <person name="Sharon I."/>
            <person name="Castelle C.J."/>
            <person name="Singh A."/>
            <person name="Wilkins M.J."/>
            <person name="Williams K.H."/>
            <person name="Banfield J.F."/>
        </authorList>
    </citation>
    <scope>NUCLEOTIDE SEQUENCE [LARGE SCALE GENOMIC DNA]</scope>
</reference>
<comment type="similarity">
    <text evidence="1 4 5">Belongs to the bacterial ribosomal protein bS18 family.</text>
</comment>
<comment type="caution">
    <text evidence="6">The sequence shown here is derived from an EMBL/GenBank/DDBJ whole genome shotgun (WGS) entry which is preliminary data.</text>
</comment>
<evidence type="ECO:0000313" key="6">
    <source>
        <dbReference type="EMBL" id="KKS97623.1"/>
    </source>
</evidence>
<evidence type="ECO:0000256" key="4">
    <source>
        <dbReference type="HAMAP-Rule" id="MF_00270"/>
    </source>
</evidence>
<dbReference type="STRING" id="1618443.UV73_C0007G0066"/>
<comment type="subunit">
    <text evidence="4">Part of the 30S ribosomal subunit. Forms a tight heterodimer with protein bS6.</text>
</comment>
<evidence type="ECO:0000256" key="1">
    <source>
        <dbReference type="ARBA" id="ARBA00005589"/>
    </source>
</evidence>
<keyword evidence="4" id="KW-0694">RNA-binding</keyword>
<dbReference type="Gene3D" id="4.10.640.10">
    <property type="entry name" value="Ribosomal protein S18"/>
    <property type="match status" value="1"/>
</dbReference>
<name>A0A0G1GFL6_9BACT</name>
<dbReference type="GO" id="GO:0070181">
    <property type="term" value="F:small ribosomal subunit rRNA binding"/>
    <property type="evidence" value="ECO:0007669"/>
    <property type="project" value="TreeGrafter"/>
</dbReference>
<dbReference type="Pfam" id="PF01084">
    <property type="entry name" value="Ribosomal_S18"/>
    <property type="match status" value="1"/>
</dbReference>
<dbReference type="PANTHER" id="PTHR13479">
    <property type="entry name" value="30S RIBOSOMAL PROTEIN S18"/>
    <property type="match status" value="1"/>
</dbReference>
<evidence type="ECO:0000256" key="3">
    <source>
        <dbReference type="ARBA" id="ARBA00023274"/>
    </source>
</evidence>
<keyword evidence="2 4" id="KW-0689">Ribosomal protein</keyword>
<dbReference type="InterPro" id="IPR001648">
    <property type="entry name" value="Ribosomal_bS18"/>
</dbReference>
<dbReference type="HAMAP" id="MF_00270">
    <property type="entry name" value="Ribosomal_bS18"/>
    <property type="match status" value="1"/>
</dbReference>
<proteinExistence type="inferred from homology"/>
<protein>
    <recommendedName>
        <fullName evidence="4">Small ribosomal subunit protein bS18</fullName>
    </recommendedName>
</protein>
<evidence type="ECO:0000256" key="5">
    <source>
        <dbReference type="RuleBase" id="RU003910"/>
    </source>
</evidence>
<accession>A0A0G1GFL6</accession>
<dbReference type="GO" id="GO:0022627">
    <property type="term" value="C:cytosolic small ribosomal subunit"/>
    <property type="evidence" value="ECO:0007669"/>
    <property type="project" value="TreeGrafter"/>
</dbReference>
<dbReference type="PRINTS" id="PR00974">
    <property type="entry name" value="RIBOSOMALS18"/>
</dbReference>
<evidence type="ECO:0000256" key="2">
    <source>
        <dbReference type="ARBA" id="ARBA00022980"/>
    </source>
</evidence>
<dbReference type="AlphaFoldDB" id="A0A0G1GFL6"/>
<dbReference type="PATRIC" id="fig|1618443.3.peg.1084"/>
<comment type="function">
    <text evidence="4">Binds as a heterodimer with protein bS6 to the central domain of the 16S rRNA, where it helps stabilize the platform of the 30S subunit.</text>
</comment>
<organism evidence="6 7">
    <name type="scientific">Candidatus Gottesmanbacteria bacterium GW2011_GWA2_43_14</name>
    <dbReference type="NCBI Taxonomy" id="1618443"/>
    <lineage>
        <taxon>Bacteria</taxon>
        <taxon>Candidatus Gottesmaniibacteriota</taxon>
    </lineage>
</organism>
<keyword evidence="3 4" id="KW-0687">Ribonucleoprotein</keyword>
<dbReference type="GO" id="GO:0006412">
    <property type="term" value="P:translation"/>
    <property type="evidence" value="ECO:0007669"/>
    <property type="project" value="UniProtKB-UniRule"/>
</dbReference>
<keyword evidence="4" id="KW-0699">rRNA-binding</keyword>
<sequence length="81" mass="9751">MRRKMMRRPRRIIRIKDCPYCKNLIEPDYKEVDNLKHYISERGKILPKSLSGICQKHQLRLTKSIKQARYLALLPFLVRPS</sequence>
<gene>
    <name evidence="4 6" type="primary">rpsR</name>
    <name evidence="6" type="ORF">UV73_C0007G0066</name>
</gene>
<dbReference type="InterPro" id="IPR036870">
    <property type="entry name" value="Ribosomal_bS18_sf"/>
</dbReference>
<dbReference type="SUPFAM" id="SSF46911">
    <property type="entry name" value="Ribosomal protein S18"/>
    <property type="match status" value="1"/>
</dbReference>
<evidence type="ECO:0000313" key="7">
    <source>
        <dbReference type="Proteomes" id="UP000034894"/>
    </source>
</evidence>
<dbReference type="NCBIfam" id="TIGR00165">
    <property type="entry name" value="S18"/>
    <property type="match status" value="1"/>
</dbReference>